<feature type="region of interest" description="Disordered" evidence="1">
    <location>
        <begin position="1"/>
        <end position="73"/>
    </location>
</feature>
<gene>
    <name evidence="2" type="ORF">CLODIP_2_CD03234</name>
</gene>
<keyword evidence="3" id="KW-1185">Reference proteome</keyword>
<evidence type="ECO:0000313" key="3">
    <source>
        <dbReference type="Proteomes" id="UP000494165"/>
    </source>
</evidence>
<organism evidence="2 3">
    <name type="scientific">Cloeon dipterum</name>
    <dbReference type="NCBI Taxonomy" id="197152"/>
    <lineage>
        <taxon>Eukaryota</taxon>
        <taxon>Metazoa</taxon>
        <taxon>Ecdysozoa</taxon>
        <taxon>Arthropoda</taxon>
        <taxon>Hexapoda</taxon>
        <taxon>Insecta</taxon>
        <taxon>Pterygota</taxon>
        <taxon>Palaeoptera</taxon>
        <taxon>Ephemeroptera</taxon>
        <taxon>Pisciforma</taxon>
        <taxon>Baetidae</taxon>
        <taxon>Cloeon</taxon>
    </lineage>
</organism>
<name>A0A8S1DU53_9INSE</name>
<proteinExistence type="predicted"/>
<protein>
    <submittedName>
        <fullName evidence="2">Uncharacterized protein</fullName>
    </submittedName>
</protein>
<comment type="caution">
    <text evidence="2">The sequence shown here is derived from an EMBL/GenBank/DDBJ whole genome shotgun (WGS) entry which is preliminary data.</text>
</comment>
<feature type="compositionally biased region" description="Basic and acidic residues" evidence="1">
    <location>
        <begin position="58"/>
        <end position="70"/>
    </location>
</feature>
<reference evidence="2 3" key="1">
    <citation type="submission" date="2020-04" db="EMBL/GenBank/DDBJ databases">
        <authorList>
            <person name="Alioto T."/>
            <person name="Alioto T."/>
            <person name="Gomez Garrido J."/>
        </authorList>
    </citation>
    <scope>NUCLEOTIDE SEQUENCE [LARGE SCALE GENOMIC DNA]</scope>
</reference>
<dbReference type="AlphaFoldDB" id="A0A8S1DU53"/>
<dbReference type="Proteomes" id="UP000494165">
    <property type="component" value="Unassembled WGS sequence"/>
</dbReference>
<feature type="compositionally biased region" description="Basic and acidic residues" evidence="1">
    <location>
        <begin position="26"/>
        <end position="41"/>
    </location>
</feature>
<accession>A0A8S1DU53</accession>
<sequence>MDLEDLDDARGTGLEVEVWRTGGLKQDQEQRRPRRPTERINEAQQPLAKTRSDAAAVAEEKAAAADRAAAEEEAQEDAAAVAEVETLAAERTASTSEWAASFWLSCESLISSGDLSSGFVCANAASSLQRWSKAK</sequence>
<dbReference type="EMBL" id="CADEPI010000242">
    <property type="protein sequence ID" value="CAB3381680.1"/>
    <property type="molecule type" value="Genomic_DNA"/>
</dbReference>
<evidence type="ECO:0000313" key="2">
    <source>
        <dbReference type="EMBL" id="CAB3381680.1"/>
    </source>
</evidence>
<evidence type="ECO:0000256" key="1">
    <source>
        <dbReference type="SAM" id="MobiDB-lite"/>
    </source>
</evidence>